<proteinExistence type="predicted"/>
<protein>
    <submittedName>
        <fullName evidence="1">Uncharacterized protein</fullName>
    </submittedName>
</protein>
<comment type="caution">
    <text evidence="1">The sequence shown here is derived from an EMBL/GenBank/DDBJ whole genome shotgun (WGS) entry which is preliminary data.</text>
</comment>
<evidence type="ECO:0000313" key="1">
    <source>
        <dbReference type="EMBL" id="MEV4927544.1"/>
    </source>
</evidence>
<accession>A0ABV3J4D1</accession>
<dbReference type="RefSeq" id="WP_366090662.1">
    <property type="nucleotide sequence ID" value="NZ_JBFASG010000053.1"/>
</dbReference>
<keyword evidence="2" id="KW-1185">Reference proteome</keyword>
<sequence length="84" mass="9122">MDGITDGRDTALADNLNHLFFEDGVTSTVNAELNLLAALRDSRDHHVALRTAGLSPESLQSISEVIERGRVLEGLPRVPRTDNA</sequence>
<organism evidence="1 2">
    <name type="scientific">Streptomyces roseoverticillatus</name>
    <dbReference type="NCBI Taxonomy" id="66429"/>
    <lineage>
        <taxon>Bacteria</taxon>
        <taxon>Bacillati</taxon>
        <taxon>Actinomycetota</taxon>
        <taxon>Actinomycetes</taxon>
        <taxon>Kitasatosporales</taxon>
        <taxon>Streptomycetaceae</taxon>
        <taxon>Streptomyces</taxon>
    </lineage>
</organism>
<evidence type="ECO:0000313" key="2">
    <source>
        <dbReference type="Proteomes" id="UP001552479"/>
    </source>
</evidence>
<name>A0ABV3J4D1_9ACTN</name>
<dbReference type="Gene3D" id="1.10.260.40">
    <property type="entry name" value="lambda repressor-like DNA-binding domains"/>
    <property type="match status" value="1"/>
</dbReference>
<dbReference type="InterPro" id="IPR010982">
    <property type="entry name" value="Lambda_DNA-bd_dom_sf"/>
</dbReference>
<dbReference type="Proteomes" id="UP001552479">
    <property type="component" value="Unassembled WGS sequence"/>
</dbReference>
<reference evidence="1 2" key="1">
    <citation type="submission" date="2024-06" db="EMBL/GenBank/DDBJ databases">
        <title>The Natural Products Discovery Center: Release of the First 8490 Sequenced Strains for Exploring Actinobacteria Biosynthetic Diversity.</title>
        <authorList>
            <person name="Kalkreuter E."/>
            <person name="Kautsar S.A."/>
            <person name="Yang D."/>
            <person name="Bader C.D."/>
            <person name="Teijaro C.N."/>
            <person name="Fluegel L."/>
            <person name="Davis C.M."/>
            <person name="Simpson J.R."/>
            <person name="Lauterbach L."/>
            <person name="Steele A.D."/>
            <person name="Gui C."/>
            <person name="Meng S."/>
            <person name="Li G."/>
            <person name="Viehrig K."/>
            <person name="Ye F."/>
            <person name="Su P."/>
            <person name="Kiefer A.F."/>
            <person name="Nichols A."/>
            <person name="Cepeda A.J."/>
            <person name="Yan W."/>
            <person name="Fan B."/>
            <person name="Jiang Y."/>
            <person name="Adhikari A."/>
            <person name="Zheng C.-J."/>
            <person name="Schuster L."/>
            <person name="Cowan T.M."/>
            <person name="Smanski M.J."/>
            <person name="Chevrette M.G."/>
            <person name="De Carvalho L.P.S."/>
            <person name="Shen B."/>
        </authorList>
    </citation>
    <scope>NUCLEOTIDE SEQUENCE [LARGE SCALE GENOMIC DNA]</scope>
    <source>
        <strain evidence="1 2">NPDC053791</strain>
    </source>
</reference>
<gene>
    <name evidence="1" type="ORF">AB0L03_32850</name>
</gene>
<dbReference type="EMBL" id="JBFASG010000053">
    <property type="protein sequence ID" value="MEV4927544.1"/>
    <property type="molecule type" value="Genomic_DNA"/>
</dbReference>